<gene>
    <name evidence="2" type="ORF">ACFPIB_12105</name>
</gene>
<reference evidence="3" key="1">
    <citation type="journal article" date="2019" name="Int. J. Syst. Evol. Microbiol.">
        <title>The Global Catalogue of Microorganisms (GCM) 10K type strain sequencing project: providing services to taxonomists for standard genome sequencing and annotation.</title>
        <authorList>
            <consortium name="The Broad Institute Genomics Platform"/>
            <consortium name="The Broad Institute Genome Sequencing Center for Infectious Disease"/>
            <person name="Wu L."/>
            <person name="Ma J."/>
        </authorList>
    </citation>
    <scope>NUCLEOTIDE SEQUENCE [LARGE SCALE GENOMIC DNA]</scope>
    <source>
        <strain evidence="3">KACC 12602</strain>
    </source>
</reference>
<evidence type="ECO:0000256" key="1">
    <source>
        <dbReference type="SAM" id="SignalP"/>
    </source>
</evidence>
<dbReference type="RefSeq" id="WP_378017725.1">
    <property type="nucleotide sequence ID" value="NZ_JBHSKT010000007.1"/>
</dbReference>
<keyword evidence="1" id="KW-0732">Signal</keyword>
<dbReference type="Proteomes" id="UP001596161">
    <property type="component" value="Unassembled WGS sequence"/>
</dbReference>
<sequence>MKSINSFMCLLFIAFTFPVLAQQKTSFSADQDTVLIRLQGRNQVHIIGNRLRTLATYERADSLKASFFSDLDKSLQNNAFPELPKRIHYFVSPEGKRRLKAEINEEFAAKFDLGYEKNRMNLDLPPLHYTIYDLPENVEMHFFLEDSATFELATTTMLSPALQKVKNEGKKANLLSTYRLEKTGFGFERRNPKKTNVVTLEFNGGLGAMLFGSQPCPVISYELYLTLPSSRFLKQRFGGSYNAFILTDFKDGKFENLNTGTHLKGYYQFKLNSTGQADSWLGISAGYVDTKRSTGLKRKELAWGLTCTQSRNNFSADFIPVGNKESYFLFTYKRFIL</sequence>
<keyword evidence="3" id="KW-1185">Reference proteome</keyword>
<evidence type="ECO:0000313" key="2">
    <source>
        <dbReference type="EMBL" id="MFC5271359.1"/>
    </source>
</evidence>
<evidence type="ECO:0000313" key="3">
    <source>
        <dbReference type="Proteomes" id="UP001596161"/>
    </source>
</evidence>
<accession>A0ABW0EAL0</accession>
<feature type="chain" id="PRO_5046321060" description="DUF3575 domain-containing protein" evidence="1">
    <location>
        <begin position="22"/>
        <end position="337"/>
    </location>
</feature>
<protein>
    <recommendedName>
        <fullName evidence="4">DUF3575 domain-containing protein</fullName>
    </recommendedName>
</protein>
<evidence type="ECO:0008006" key="4">
    <source>
        <dbReference type="Google" id="ProtNLM"/>
    </source>
</evidence>
<dbReference type="EMBL" id="JBHSKT010000007">
    <property type="protein sequence ID" value="MFC5271359.1"/>
    <property type="molecule type" value="Genomic_DNA"/>
</dbReference>
<feature type="signal peptide" evidence="1">
    <location>
        <begin position="1"/>
        <end position="21"/>
    </location>
</feature>
<comment type="caution">
    <text evidence="2">The sequence shown here is derived from an EMBL/GenBank/DDBJ whole genome shotgun (WGS) entry which is preliminary data.</text>
</comment>
<organism evidence="2 3">
    <name type="scientific">Adhaeribacter terreus</name>
    <dbReference type="NCBI Taxonomy" id="529703"/>
    <lineage>
        <taxon>Bacteria</taxon>
        <taxon>Pseudomonadati</taxon>
        <taxon>Bacteroidota</taxon>
        <taxon>Cytophagia</taxon>
        <taxon>Cytophagales</taxon>
        <taxon>Hymenobacteraceae</taxon>
        <taxon>Adhaeribacter</taxon>
    </lineage>
</organism>
<proteinExistence type="predicted"/>
<name>A0ABW0EAL0_9BACT</name>